<dbReference type="KEGG" id="ngr:NAEGRDRAFT_51710"/>
<dbReference type="EMBL" id="GG738892">
    <property type="protein sequence ID" value="EFC40486.1"/>
    <property type="molecule type" value="Genomic_DNA"/>
</dbReference>
<dbReference type="RefSeq" id="XP_002673230.1">
    <property type="nucleotide sequence ID" value="XM_002673184.1"/>
</dbReference>
<evidence type="ECO:0000313" key="1">
    <source>
        <dbReference type="EMBL" id="EFC40486.1"/>
    </source>
</evidence>
<keyword evidence="2" id="KW-1185">Reference proteome</keyword>
<dbReference type="GeneID" id="8851058"/>
<sequence length="368" mass="43357">MFKSFSITKCQTLRPNTFNALKNGYRAFSCGKSAKVHHEKMCEFEKDTIGCSQNKQYLLDLMKNDTLDVPKIVDEFDGLLEKDRILNVYVYGSRLYGKPCTDVYKVNGGSDYDLLMIYDFEEEPEHLLFITNQKDNYCTETFDSLLPRYLKGRGLLSNNNPNCNIIDDTSVEQISQSIIKKKNLKTGDVTYAFSKIPKYELDISIYSKQQFLNQLKKNKFNELLALLLEQSEEYQRFIIQQSFKLSEEFPEMKNRIDPKSIIDSFNPFSSMVWKFCKGLYEHEWGWDPPEVDIFKAKKRVIHTLRICHYAKQIANHGKIVDWHVCDMYFNDIFQREEKYSDWEEISKVYDPIRNSLVNDLENFKGNLE</sequence>
<reference evidence="1 2" key="1">
    <citation type="journal article" date="2010" name="Cell">
        <title>The genome of Naegleria gruberi illuminates early eukaryotic versatility.</title>
        <authorList>
            <person name="Fritz-Laylin L.K."/>
            <person name="Prochnik S.E."/>
            <person name="Ginger M.L."/>
            <person name="Dacks J.B."/>
            <person name="Carpenter M.L."/>
            <person name="Field M.C."/>
            <person name="Kuo A."/>
            <person name="Paredez A."/>
            <person name="Chapman J."/>
            <person name="Pham J."/>
            <person name="Shu S."/>
            <person name="Neupane R."/>
            <person name="Cipriano M."/>
            <person name="Mancuso J."/>
            <person name="Tu H."/>
            <person name="Salamov A."/>
            <person name="Lindquist E."/>
            <person name="Shapiro H."/>
            <person name="Lucas S."/>
            <person name="Grigoriev I.V."/>
            <person name="Cande W.Z."/>
            <person name="Fulton C."/>
            <person name="Rokhsar D.S."/>
            <person name="Dawson S.C."/>
        </authorList>
    </citation>
    <scope>NUCLEOTIDE SEQUENCE [LARGE SCALE GENOMIC DNA]</scope>
    <source>
        <strain evidence="1 2">NEG-M</strain>
    </source>
</reference>
<gene>
    <name evidence="1" type="ORF">NAEGRDRAFT_51710</name>
</gene>
<protein>
    <submittedName>
        <fullName evidence="1">Predicted protein</fullName>
    </submittedName>
</protein>
<accession>D2VRM3</accession>
<dbReference type="AlphaFoldDB" id="D2VRM3"/>
<proteinExistence type="predicted"/>
<organism evidence="2">
    <name type="scientific">Naegleria gruberi</name>
    <name type="common">Amoeba</name>
    <dbReference type="NCBI Taxonomy" id="5762"/>
    <lineage>
        <taxon>Eukaryota</taxon>
        <taxon>Discoba</taxon>
        <taxon>Heterolobosea</taxon>
        <taxon>Tetramitia</taxon>
        <taxon>Eutetramitia</taxon>
        <taxon>Vahlkampfiidae</taxon>
        <taxon>Naegleria</taxon>
    </lineage>
</organism>
<evidence type="ECO:0000313" key="2">
    <source>
        <dbReference type="Proteomes" id="UP000006671"/>
    </source>
</evidence>
<dbReference type="Proteomes" id="UP000006671">
    <property type="component" value="Unassembled WGS sequence"/>
</dbReference>
<dbReference type="VEuPathDB" id="AmoebaDB:NAEGRDRAFT_51710"/>
<name>D2VRM3_NAEGR</name>
<dbReference type="InParanoid" id="D2VRM3"/>
<dbReference type="CDD" id="cd05403">
    <property type="entry name" value="NT_KNTase_like"/>
    <property type="match status" value="1"/>
</dbReference>